<proteinExistence type="predicted"/>
<evidence type="ECO:0000313" key="1">
    <source>
        <dbReference type="Proteomes" id="UP000887565"/>
    </source>
</evidence>
<name>A0A915ISF9_ROMCU</name>
<dbReference type="WBParaSite" id="nRc.2.0.1.t16962-RA">
    <property type="protein sequence ID" value="nRc.2.0.1.t16962-RA"/>
    <property type="gene ID" value="nRc.2.0.1.g16962"/>
</dbReference>
<keyword evidence="1" id="KW-1185">Reference proteome</keyword>
<evidence type="ECO:0000313" key="2">
    <source>
        <dbReference type="WBParaSite" id="nRc.2.0.1.t16962-RA"/>
    </source>
</evidence>
<reference evidence="2" key="1">
    <citation type="submission" date="2022-11" db="UniProtKB">
        <authorList>
            <consortium name="WormBaseParasite"/>
        </authorList>
    </citation>
    <scope>IDENTIFICATION</scope>
</reference>
<dbReference type="Proteomes" id="UP000887565">
    <property type="component" value="Unplaced"/>
</dbReference>
<organism evidence="1 2">
    <name type="scientific">Romanomermis culicivorax</name>
    <name type="common">Nematode worm</name>
    <dbReference type="NCBI Taxonomy" id="13658"/>
    <lineage>
        <taxon>Eukaryota</taxon>
        <taxon>Metazoa</taxon>
        <taxon>Ecdysozoa</taxon>
        <taxon>Nematoda</taxon>
        <taxon>Enoplea</taxon>
        <taxon>Dorylaimia</taxon>
        <taxon>Mermithida</taxon>
        <taxon>Mermithoidea</taxon>
        <taxon>Mermithidae</taxon>
        <taxon>Romanomermis</taxon>
    </lineage>
</organism>
<protein>
    <submittedName>
        <fullName evidence="2">BED-type domain-containing protein</fullName>
    </submittedName>
</protein>
<dbReference type="AlphaFoldDB" id="A0A915ISF9"/>
<accession>A0A915ISF9</accession>
<sequence>MLAKKAAFQSSWINPDLHKEWAEWLPAVPNDKHSGHCKLCKKLFSLSNMGRQAIVSHSTLTKHLDEIKASSSTSNIHTLMQRRSHFHCLMQSQSYFY</sequence>